<sequence length="401" mass="43865">MYISSIIGPSGQSFELSLSVGDGEGSSSASNTSGGRERKVIWDAPVVLVEYGDRKMFLKKEREYSNMINLITSKFDISNRDGLGGEDVPILVLKTSSLDVCRNQDVEVDESAYEHLFQVLDQLQLEVKVVPHVQQHQVLVTPKPEPREVEIPAAPAGPDVGTPSSSRTRGVRGTPRSQPPETPSSGLGRQATTGRVCTVRDYSPSPKKAGPSSSDRENECLTPKAQPSSDQENEYLTPKARPARGRAKARKGREATPLGSSSSHNVNNGVDDDEDSAFFTSSTARKNLNETSTKPSNTSGFSVTKVQDQGLRPEGDHFVVYVRGPHSDHNKDLRVLPSHSIQRIFADACRDWRLDMTRARLCWENVGDATFEDLEYDEGSTMAHVGVGENATLHIKMDGED</sequence>
<proteinExistence type="predicted"/>
<dbReference type="EMBL" id="ML208303">
    <property type="protein sequence ID" value="TFK71073.1"/>
    <property type="molecule type" value="Genomic_DNA"/>
</dbReference>
<accession>A0ACD3AZA5</accession>
<evidence type="ECO:0000313" key="2">
    <source>
        <dbReference type="Proteomes" id="UP000308600"/>
    </source>
</evidence>
<keyword evidence="2" id="KW-1185">Reference proteome</keyword>
<name>A0ACD3AZA5_9AGAR</name>
<protein>
    <submittedName>
        <fullName evidence="1">Uncharacterized protein</fullName>
    </submittedName>
</protein>
<gene>
    <name evidence="1" type="ORF">BDN72DRAFT_838171</name>
</gene>
<dbReference type="Proteomes" id="UP000308600">
    <property type="component" value="Unassembled WGS sequence"/>
</dbReference>
<evidence type="ECO:0000313" key="1">
    <source>
        <dbReference type="EMBL" id="TFK71073.1"/>
    </source>
</evidence>
<reference evidence="1 2" key="1">
    <citation type="journal article" date="2019" name="Nat. Ecol. Evol.">
        <title>Megaphylogeny resolves global patterns of mushroom evolution.</title>
        <authorList>
            <person name="Varga T."/>
            <person name="Krizsan K."/>
            <person name="Foldi C."/>
            <person name="Dima B."/>
            <person name="Sanchez-Garcia M."/>
            <person name="Sanchez-Ramirez S."/>
            <person name="Szollosi G.J."/>
            <person name="Szarkandi J.G."/>
            <person name="Papp V."/>
            <person name="Albert L."/>
            <person name="Andreopoulos W."/>
            <person name="Angelini C."/>
            <person name="Antonin V."/>
            <person name="Barry K.W."/>
            <person name="Bougher N.L."/>
            <person name="Buchanan P."/>
            <person name="Buyck B."/>
            <person name="Bense V."/>
            <person name="Catcheside P."/>
            <person name="Chovatia M."/>
            <person name="Cooper J."/>
            <person name="Damon W."/>
            <person name="Desjardin D."/>
            <person name="Finy P."/>
            <person name="Geml J."/>
            <person name="Haridas S."/>
            <person name="Hughes K."/>
            <person name="Justo A."/>
            <person name="Karasinski D."/>
            <person name="Kautmanova I."/>
            <person name="Kiss B."/>
            <person name="Kocsube S."/>
            <person name="Kotiranta H."/>
            <person name="LaButti K.M."/>
            <person name="Lechner B.E."/>
            <person name="Liimatainen K."/>
            <person name="Lipzen A."/>
            <person name="Lukacs Z."/>
            <person name="Mihaltcheva S."/>
            <person name="Morgado L.N."/>
            <person name="Niskanen T."/>
            <person name="Noordeloos M.E."/>
            <person name="Ohm R.A."/>
            <person name="Ortiz-Santana B."/>
            <person name="Ovrebo C."/>
            <person name="Racz N."/>
            <person name="Riley R."/>
            <person name="Savchenko A."/>
            <person name="Shiryaev A."/>
            <person name="Soop K."/>
            <person name="Spirin V."/>
            <person name="Szebenyi C."/>
            <person name="Tomsovsky M."/>
            <person name="Tulloss R.E."/>
            <person name="Uehling J."/>
            <person name="Grigoriev I.V."/>
            <person name="Vagvolgyi C."/>
            <person name="Papp T."/>
            <person name="Martin F.M."/>
            <person name="Miettinen O."/>
            <person name="Hibbett D.S."/>
            <person name="Nagy L.G."/>
        </authorList>
    </citation>
    <scope>NUCLEOTIDE SEQUENCE [LARGE SCALE GENOMIC DNA]</scope>
    <source>
        <strain evidence="1 2">NL-1719</strain>
    </source>
</reference>
<organism evidence="1 2">
    <name type="scientific">Pluteus cervinus</name>
    <dbReference type="NCBI Taxonomy" id="181527"/>
    <lineage>
        <taxon>Eukaryota</taxon>
        <taxon>Fungi</taxon>
        <taxon>Dikarya</taxon>
        <taxon>Basidiomycota</taxon>
        <taxon>Agaricomycotina</taxon>
        <taxon>Agaricomycetes</taxon>
        <taxon>Agaricomycetidae</taxon>
        <taxon>Agaricales</taxon>
        <taxon>Pluteineae</taxon>
        <taxon>Pluteaceae</taxon>
        <taxon>Pluteus</taxon>
    </lineage>
</organism>